<keyword evidence="1" id="KW-1133">Transmembrane helix</keyword>
<feature type="transmembrane region" description="Helical" evidence="1">
    <location>
        <begin position="130"/>
        <end position="154"/>
    </location>
</feature>
<evidence type="ECO:0000259" key="2">
    <source>
        <dbReference type="Pfam" id="PF10099"/>
    </source>
</evidence>
<evidence type="ECO:0000256" key="1">
    <source>
        <dbReference type="SAM" id="Phobius"/>
    </source>
</evidence>
<dbReference type="PANTHER" id="PTHR37461:SF1">
    <property type="entry name" value="ANTI-SIGMA-K FACTOR RSKA"/>
    <property type="match status" value="1"/>
</dbReference>
<dbReference type="Pfam" id="PF10099">
    <property type="entry name" value="RskA_C"/>
    <property type="match status" value="1"/>
</dbReference>
<sequence length="274" mass="28166">MTDQNTNSAEFAEFEELSAGHAVRALSATEAQRFTELRVAHPEWEATARADATVAARLGEGVLPVEPPAAIRAQLLAQIAGSLQTTSQADDARADDIQTGGAASAAAPFSADAAAAPEEAHRRRSRRGRLFALAASLVLLGGIALGTVALTQYLTRPAAVVALDEVRAAPDAQSASVDAAGVAATAYWSAEKQKAVLVAEDLQPLSAQQSYELWFVREGVPISAGVFEVESGTTTALLDGDMHSGDVIAVTVEVAGGSPTGQPTSDPVIAIPTA</sequence>
<dbReference type="RefSeq" id="WP_204939332.1">
    <property type="nucleotide sequence ID" value="NZ_BAAAUM010000001.1"/>
</dbReference>
<accession>A0A9W6HSQ1</accession>
<keyword evidence="4" id="KW-1185">Reference proteome</keyword>
<dbReference type="GO" id="GO:0016989">
    <property type="term" value="F:sigma factor antagonist activity"/>
    <property type="evidence" value="ECO:0007669"/>
    <property type="project" value="TreeGrafter"/>
</dbReference>
<reference evidence="3" key="1">
    <citation type="journal article" date="2014" name="Int. J. Syst. Evol. Microbiol.">
        <title>Complete genome sequence of Corynebacterium casei LMG S-19264T (=DSM 44701T), isolated from a smear-ripened cheese.</title>
        <authorList>
            <consortium name="US DOE Joint Genome Institute (JGI-PGF)"/>
            <person name="Walter F."/>
            <person name="Albersmeier A."/>
            <person name="Kalinowski J."/>
            <person name="Ruckert C."/>
        </authorList>
    </citation>
    <scope>NUCLEOTIDE SEQUENCE</scope>
    <source>
        <strain evidence="3">VKM Ac-1958</strain>
    </source>
</reference>
<keyword evidence="1" id="KW-0812">Transmembrane</keyword>
<keyword evidence="1" id="KW-0472">Membrane</keyword>
<organism evidence="3 4">
    <name type="scientific">Microbacterium keratanolyticum</name>
    <dbReference type="NCBI Taxonomy" id="67574"/>
    <lineage>
        <taxon>Bacteria</taxon>
        <taxon>Bacillati</taxon>
        <taxon>Actinomycetota</taxon>
        <taxon>Actinomycetes</taxon>
        <taxon>Micrococcales</taxon>
        <taxon>Microbacteriaceae</taxon>
        <taxon>Microbacterium</taxon>
    </lineage>
</organism>
<dbReference type="EMBL" id="BSET01000001">
    <property type="protein sequence ID" value="GLK01712.1"/>
    <property type="molecule type" value="Genomic_DNA"/>
</dbReference>
<evidence type="ECO:0000313" key="3">
    <source>
        <dbReference type="EMBL" id="GLK01712.1"/>
    </source>
</evidence>
<feature type="domain" description="Anti-sigma K factor RskA C-terminal" evidence="2">
    <location>
        <begin position="131"/>
        <end position="267"/>
    </location>
</feature>
<protein>
    <recommendedName>
        <fullName evidence="2">Anti-sigma K factor RskA C-terminal domain-containing protein</fullName>
    </recommendedName>
</protein>
<proteinExistence type="predicted"/>
<dbReference type="Proteomes" id="UP001142325">
    <property type="component" value="Unassembled WGS sequence"/>
</dbReference>
<name>A0A9W6HSQ1_9MICO</name>
<evidence type="ECO:0000313" key="4">
    <source>
        <dbReference type="Proteomes" id="UP001142325"/>
    </source>
</evidence>
<dbReference type="AlphaFoldDB" id="A0A9W6HSQ1"/>
<dbReference type="PANTHER" id="PTHR37461">
    <property type="entry name" value="ANTI-SIGMA-K FACTOR RSKA"/>
    <property type="match status" value="1"/>
</dbReference>
<gene>
    <name evidence="3" type="ORF">GCM10017596_14270</name>
</gene>
<dbReference type="InterPro" id="IPR018764">
    <property type="entry name" value="RskA_C"/>
</dbReference>
<dbReference type="GO" id="GO:0006417">
    <property type="term" value="P:regulation of translation"/>
    <property type="evidence" value="ECO:0007669"/>
    <property type="project" value="TreeGrafter"/>
</dbReference>
<comment type="caution">
    <text evidence="3">The sequence shown here is derived from an EMBL/GenBank/DDBJ whole genome shotgun (WGS) entry which is preliminary data.</text>
</comment>
<dbReference type="GO" id="GO:0005886">
    <property type="term" value="C:plasma membrane"/>
    <property type="evidence" value="ECO:0007669"/>
    <property type="project" value="InterPro"/>
</dbReference>
<dbReference type="InterPro" id="IPR051474">
    <property type="entry name" value="Anti-sigma-K/W_factor"/>
</dbReference>
<reference evidence="3" key="2">
    <citation type="submission" date="2023-01" db="EMBL/GenBank/DDBJ databases">
        <authorList>
            <person name="Sun Q."/>
            <person name="Evtushenko L."/>
        </authorList>
    </citation>
    <scope>NUCLEOTIDE SEQUENCE</scope>
    <source>
        <strain evidence="3">VKM Ac-1958</strain>
    </source>
</reference>